<accession>A0A7W5AS96</accession>
<evidence type="ECO:0000256" key="1">
    <source>
        <dbReference type="SAM" id="MobiDB-lite"/>
    </source>
</evidence>
<dbReference type="Proteomes" id="UP000590749">
    <property type="component" value="Unassembled WGS sequence"/>
</dbReference>
<keyword evidence="3" id="KW-1185">Reference proteome</keyword>
<organism evidence="2 3">
    <name type="scientific">Actinoplanes campanulatus</name>
    <dbReference type="NCBI Taxonomy" id="113559"/>
    <lineage>
        <taxon>Bacteria</taxon>
        <taxon>Bacillati</taxon>
        <taxon>Actinomycetota</taxon>
        <taxon>Actinomycetes</taxon>
        <taxon>Micromonosporales</taxon>
        <taxon>Micromonosporaceae</taxon>
        <taxon>Actinoplanes</taxon>
    </lineage>
</organism>
<proteinExistence type="predicted"/>
<dbReference type="InterPro" id="IPR011055">
    <property type="entry name" value="Dup_hybrid_motif"/>
</dbReference>
<evidence type="ECO:0000313" key="2">
    <source>
        <dbReference type="EMBL" id="MBB3101069.1"/>
    </source>
</evidence>
<reference evidence="2 3" key="1">
    <citation type="submission" date="2020-08" db="EMBL/GenBank/DDBJ databases">
        <title>Genomic Encyclopedia of Type Strains, Phase III (KMG-III): the genomes of soil and plant-associated and newly described type strains.</title>
        <authorList>
            <person name="Whitman W."/>
        </authorList>
    </citation>
    <scope>NUCLEOTIDE SEQUENCE [LARGE SCALE GENOMIC DNA]</scope>
    <source>
        <strain evidence="2 3">CECT 3287</strain>
    </source>
</reference>
<comment type="caution">
    <text evidence="2">The sequence shown here is derived from an EMBL/GenBank/DDBJ whole genome shotgun (WGS) entry which is preliminary data.</text>
</comment>
<gene>
    <name evidence="2" type="ORF">FHR83_008797</name>
</gene>
<dbReference type="EMBL" id="JACHXF010000032">
    <property type="protein sequence ID" value="MBB3101069.1"/>
    <property type="molecule type" value="Genomic_DNA"/>
</dbReference>
<sequence length="83" mass="8700">MSQRSPVSPGAARPGTYRAVRDGVPANTPEKSPARTGPGDLTGNFVIQNLGGGAYALYAHLNNGSVRVRSGQYPLTGDVIDFR</sequence>
<protein>
    <submittedName>
        <fullName evidence="2">Uncharacterized protein</fullName>
    </submittedName>
</protein>
<dbReference type="SUPFAM" id="SSF51261">
    <property type="entry name" value="Duplicated hybrid motif"/>
    <property type="match status" value="1"/>
</dbReference>
<dbReference type="AlphaFoldDB" id="A0A7W5AS96"/>
<feature type="region of interest" description="Disordered" evidence="1">
    <location>
        <begin position="1"/>
        <end position="41"/>
    </location>
</feature>
<dbReference type="RefSeq" id="WP_183227293.1">
    <property type="nucleotide sequence ID" value="NZ_BMPW01000037.1"/>
</dbReference>
<name>A0A7W5AS96_9ACTN</name>
<evidence type="ECO:0000313" key="3">
    <source>
        <dbReference type="Proteomes" id="UP000590749"/>
    </source>
</evidence>
<dbReference type="Gene3D" id="2.70.70.10">
    <property type="entry name" value="Glucose Permease (Domain IIA)"/>
    <property type="match status" value="1"/>
</dbReference>